<keyword evidence="2" id="KW-1185">Reference proteome</keyword>
<accession>A0ABX0UTE2</accession>
<protein>
    <submittedName>
        <fullName evidence="1">Uncharacterized protein</fullName>
    </submittedName>
</protein>
<reference evidence="1 2" key="1">
    <citation type="submission" date="2020-03" db="EMBL/GenBank/DDBJ databases">
        <title>Genomic Encyclopedia of Type Strains, Phase IV (KMG-IV): sequencing the most valuable type-strain genomes for metagenomic binning, comparative biology and taxonomic classification.</title>
        <authorList>
            <person name="Goeker M."/>
        </authorList>
    </citation>
    <scope>NUCLEOTIDE SEQUENCE [LARGE SCALE GENOMIC DNA]</scope>
    <source>
        <strain evidence="1 2">DSM 102865</strain>
    </source>
</reference>
<dbReference type="Proteomes" id="UP001179181">
    <property type="component" value="Unassembled WGS sequence"/>
</dbReference>
<name>A0ABX0UTE2_9BACT</name>
<proteinExistence type="predicted"/>
<organism evidence="1 2">
    <name type="scientific">Dyadobacter arcticus</name>
    <dbReference type="NCBI Taxonomy" id="1078754"/>
    <lineage>
        <taxon>Bacteria</taxon>
        <taxon>Pseudomonadati</taxon>
        <taxon>Bacteroidota</taxon>
        <taxon>Cytophagia</taxon>
        <taxon>Cytophagales</taxon>
        <taxon>Spirosomataceae</taxon>
        <taxon>Dyadobacter</taxon>
    </lineage>
</organism>
<gene>
    <name evidence="1" type="ORF">FHS68_004688</name>
</gene>
<comment type="caution">
    <text evidence="1">The sequence shown here is derived from an EMBL/GenBank/DDBJ whole genome shotgun (WGS) entry which is preliminary data.</text>
</comment>
<evidence type="ECO:0000313" key="2">
    <source>
        <dbReference type="Proteomes" id="UP001179181"/>
    </source>
</evidence>
<dbReference type="EMBL" id="JAASQJ010000005">
    <property type="protein sequence ID" value="NIJ55499.1"/>
    <property type="molecule type" value="Genomic_DNA"/>
</dbReference>
<evidence type="ECO:0000313" key="1">
    <source>
        <dbReference type="EMBL" id="NIJ55499.1"/>
    </source>
</evidence>
<sequence length="141" mass="16797">MEVSFEAFYQVLKEKSILYFSLNYQGNPDRHYYVLLDKGTEVLLFSVCTSKLDTILNFVKKRNLDYDTIVFIESEPDNPFSKNTYINCNSPVSIPYSEFKKMFKEGKIKYKDQLDDRYFDQIINGILKSRLVERRIKKLFL</sequence>
<dbReference type="RefSeq" id="WP_167275410.1">
    <property type="nucleotide sequence ID" value="NZ_JAASQJ010000005.1"/>
</dbReference>